<dbReference type="Gramene" id="KMS65176">
    <property type="protein sequence ID" value="KMS65176"/>
    <property type="gene ID" value="BVRB_038640"/>
</dbReference>
<name>A0A0J7YNM0_BETVV</name>
<evidence type="ECO:0000256" key="7">
    <source>
        <dbReference type="ARBA" id="ARBA00022989"/>
    </source>
</evidence>
<evidence type="ECO:0000256" key="6">
    <source>
        <dbReference type="ARBA" id="ARBA00022967"/>
    </source>
</evidence>
<feature type="non-terminal residue" evidence="11">
    <location>
        <position position="67"/>
    </location>
</feature>
<reference evidence="11 12" key="1">
    <citation type="journal article" date="2014" name="Nature">
        <title>The genome of the recently domesticated crop plant sugar beet (Beta vulgaris).</title>
        <authorList>
            <person name="Dohm J.C."/>
            <person name="Minoche A.E."/>
            <person name="Holtgrawe D."/>
            <person name="Capella-Gutierrez S."/>
            <person name="Zakrzewski F."/>
            <person name="Tafer H."/>
            <person name="Rupp O."/>
            <person name="Sorensen T.R."/>
            <person name="Stracke R."/>
            <person name="Reinhardt R."/>
            <person name="Goesmann A."/>
            <person name="Kraft T."/>
            <person name="Schulz B."/>
            <person name="Stadler P.F."/>
            <person name="Schmidt T."/>
            <person name="Gabaldon T."/>
            <person name="Lehrach H."/>
            <person name="Weisshaar B."/>
            <person name="Himmelbauer H."/>
        </authorList>
    </citation>
    <scope>NUCLEOTIDE SEQUENCE [LARGE SCALE GENOMIC DNA]</scope>
    <source>
        <tissue evidence="11">Taproot</tissue>
    </source>
</reference>
<comment type="subcellular location">
    <subcellularLocation>
        <location evidence="1">Endomembrane system</location>
        <topology evidence="1">Multi-pass membrane protein</topology>
    </subcellularLocation>
</comment>
<evidence type="ECO:0000313" key="12">
    <source>
        <dbReference type="Proteomes" id="UP000035740"/>
    </source>
</evidence>
<organism evidence="11 12">
    <name type="scientific">Beta vulgaris subsp. vulgaris</name>
    <name type="common">Beet</name>
    <dbReference type="NCBI Taxonomy" id="3555"/>
    <lineage>
        <taxon>Eukaryota</taxon>
        <taxon>Viridiplantae</taxon>
        <taxon>Streptophyta</taxon>
        <taxon>Embryophyta</taxon>
        <taxon>Tracheophyta</taxon>
        <taxon>Spermatophyta</taxon>
        <taxon>Magnoliopsida</taxon>
        <taxon>eudicotyledons</taxon>
        <taxon>Gunneridae</taxon>
        <taxon>Pentapetalae</taxon>
        <taxon>Caryophyllales</taxon>
        <taxon>Chenopodiaceae</taxon>
        <taxon>Betoideae</taxon>
        <taxon>Beta</taxon>
    </lineage>
</organism>
<evidence type="ECO:0000256" key="2">
    <source>
        <dbReference type="ARBA" id="ARBA00013242"/>
    </source>
</evidence>
<evidence type="ECO:0000256" key="9">
    <source>
        <dbReference type="ARBA" id="ARBA00023136"/>
    </source>
</evidence>
<proteinExistence type="predicted"/>
<evidence type="ECO:0000256" key="5">
    <source>
        <dbReference type="ARBA" id="ARBA00022842"/>
    </source>
</evidence>
<keyword evidence="4 10" id="KW-0812">Transmembrane</keyword>
<dbReference type="GO" id="GO:0016020">
    <property type="term" value="C:membrane"/>
    <property type="evidence" value="ECO:0007669"/>
    <property type="project" value="InterPro"/>
</dbReference>
<dbReference type="Proteomes" id="UP000035740">
    <property type="component" value="Unassembled WGS sequence"/>
</dbReference>
<evidence type="ECO:0000256" key="10">
    <source>
        <dbReference type="SAM" id="Phobius"/>
    </source>
</evidence>
<dbReference type="GO" id="GO:0004427">
    <property type="term" value="F:inorganic diphosphate phosphatase activity"/>
    <property type="evidence" value="ECO:0007669"/>
    <property type="project" value="InterPro"/>
</dbReference>
<dbReference type="InterPro" id="IPR004131">
    <property type="entry name" value="PPase-energised_H-pump"/>
</dbReference>
<evidence type="ECO:0000256" key="1">
    <source>
        <dbReference type="ARBA" id="ARBA00004127"/>
    </source>
</evidence>
<dbReference type="AlphaFoldDB" id="A0A0J7YNM0"/>
<dbReference type="GO" id="GO:0009678">
    <property type="term" value="F:diphosphate hydrolysis-driven proton transmembrane transporter activity"/>
    <property type="evidence" value="ECO:0007669"/>
    <property type="project" value="UniProtKB-EC"/>
</dbReference>
<accession>A0A0J7YNM0</accession>
<dbReference type="Pfam" id="PF03030">
    <property type="entry name" value="H_PPase"/>
    <property type="match status" value="1"/>
</dbReference>
<keyword evidence="12" id="KW-1185">Reference proteome</keyword>
<evidence type="ECO:0000256" key="4">
    <source>
        <dbReference type="ARBA" id="ARBA00022692"/>
    </source>
</evidence>
<evidence type="ECO:0000313" key="11">
    <source>
        <dbReference type="EMBL" id="KMS65176.1"/>
    </source>
</evidence>
<sequence length="67" mass="7095">MAGFVGVWVSVRINIRVASAAANHNYSDALRLSFRGGAVSSVLSAAMCITGLCALYICFHLLFVVFG</sequence>
<keyword evidence="7 10" id="KW-1133">Transmembrane helix</keyword>
<keyword evidence="8" id="KW-0406">Ion transport</keyword>
<dbReference type="GO" id="GO:0012505">
    <property type="term" value="C:endomembrane system"/>
    <property type="evidence" value="ECO:0007669"/>
    <property type="project" value="UniProtKB-SubCell"/>
</dbReference>
<evidence type="ECO:0000256" key="8">
    <source>
        <dbReference type="ARBA" id="ARBA00023065"/>
    </source>
</evidence>
<dbReference type="EC" id="7.1.3.1" evidence="2"/>
<keyword evidence="9 10" id="KW-0472">Membrane</keyword>
<protein>
    <recommendedName>
        <fullName evidence="2">H(+)-exporting diphosphatase</fullName>
        <ecNumber evidence="2">7.1.3.1</ecNumber>
    </recommendedName>
</protein>
<keyword evidence="3" id="KW-0813">Transport</keyword>
<keyword evidence="6" id="KW-1278">Translocase</keyword>
<keyword evidence="5" id="KW-0460">Magnesium</keyword>
<feature type="transmembrane region" description="Helical" evidence="10">
    <location>
        <begin position="44"/>
        <end position="66"/>
    </location>
</feature>
<dbReference type="EMBL" id="KQ113385">
    <property type="protein sequence ID" value="KMS65176.1"/>
    <property type="molecule type" value="Genomic_DNA"/>
</dbReference>
<gene>
    <name evidence="11" type="ORF">BVRB_038640</name>
</gene>
<evidence type="ECO:0000256" key="3">
    <source>
        <dbReference type="ARBA" id="ARBA00022448"/>
    </source>
</evidence>